<proteinExistence type="predicted"/>
<accession>A0AC35U9Q6</accession>
<organism evidence="1 2">
    <name type="scientific">Rhabditophanes sp. KR3021</name>
    <dbReference type="NCBI Taxonomy" id="114890"/>
    <lineage>
        <taxon>Eukaryota</taxon>
        <taxon>Metazoa</taxon>
        <taxon>Ecdysozoa</taxon>
        <taxon>Nematoda</taxon>
        <taxon>Chromadorea</taxon>
        <taxon>Rhabditida</taxon>
        <taxon>Tylenchina</taxon>
        <taxon>Panagrolaimomorpha</taxon>
        <taxon>Strongyloidoidea</taxon>
        <taxon>Alloionematidae</taxon>
        <taxon>Rhabditophanes</taxon>
    </lineage>
</organism>
<dbReference type="WBParaSite" id="RSKR_0000861400.1">
    <property type="protein sequence ID" value="RSKR_0000861400.1"/>
    <property type="gene ID" value="RSKR_0000861400"/>
</dbReference>
<protein>
    <submittedName>
        <fullName evidence="2">GRIP domain-containing protein</fullName>
    </submittedName>
</protein>
<name>A0AC35U9Q6_9BILA</name>
<dbReference type="Proteomes" id="UP000095286">
    <property type="component" value="Unplaced"/>
</dbReference>
<evidence type="ECO:0000313" key="2">
    <source>
        <dbReference type="WBParaSite" id="RSKR_0000861400.1"/>
    </source>
</evidence>
<sequence>MNLTGYLQHKHKDVCATNMELAEKFKEMEGLVKEWESKYDILKDSTSTKELQFQTSVQQLTTKMEGNINQITAKLKNAENDKNMAVIKYATREAETMKLTSTVNKLNEEVKALTVERDALKHGSSQQVVTEMAQIIESLKEELAKEKKDNQKISLEYGMAEKRIAASHTSIKELKSKMDMLMSQVNNVTEERDSVKSESRNLHSQIQVLEIKIKEIDYQHTEKLNSRDKLYRDIMEEMSRLRNENVSLNQSLNAYGSEGVQSQLEQELLQDKLSEMEDKNKEMSEELNRLRVLESEISNIKAGAKEAEQLKVEAFLEKEQAEVEAANCKNETERLLTINAKLTEQNSRVASEALNYKIDKLECAKKSNQMEIQINDLKTQLIQISKKLDNKDEANNPNKCSQIENGLKENLIELETKLKDCENEKAILKKKFASYQKEIRIETQKLRKQIEVYEKQSLSPMSAIDESSQNGKESFCPSATLSRTSSIQSFETASGYRLSSAPSTNSPNGEDRDSANNLDVFNAQSEKDINVQQAMIQKIVKLQKQLIKKKEKMEFLDEHVTQCTEELKRKTKIIQNYALREESAALKPMKESLEEILNLYPVTQTAYKSKETSLPLLGTWFTSKSNTKTNLQISTDVNARLQALVEDLLLKNMKHKEIIEQLEKKIADIEREKRQLYAAADT</sequence>
<reference evidence="2" key="1">
    <citation type="submission" date="2016-11" db="UniProtKB">
        <authorList>
            <consortium name="WormBaseParasite"/>
        </authorList>
    </citation>
    <scope>IDENTIFICATION</scope>
    <source>
        <strain evidence="2">KR3021</strain>
    </source>
</reference>
<evidence type="ECO:0000313" key="1">
    <source>
        <dbReference type="Proteomes" id="UP000095286"/>
    </source>
</evidence>